<proteinExistence type="predicted"/>
<organism evidence="2 3">
    <name type="scientific">Fusarium oxysporum</name>
    <name type="common">Fusarium vascular wilt</name>
    <dbReference type="NCBI Taxonomy" id="5507"/>
    <lineage>
        <taxon>Eukaryota</taxon>
        <taxon>Fungi</taxon>
        <taxon>Dikarya</taxon>
        <taxon>Ascomycota</taxon>
        <taxon>Pezizomycotina</taxon>
        <taxon>Sordariomycetes</taxon>
        <taxon>Hypocreomycetidae</taxon>
        <taxon>Hypocreales</taxon>
        <taxon>Nectriaceae</taxon>
        <taxon>Fusarium</taxon>
        <taxon>Fusarium oxysporum species complex</taxon>
    </lineage>
</organism>
<evidence type="ECO:0000256" key="1">
    <source>
        <dbReference type="SAM" id="MobiDB-lite"/>
    </source>
</evidence>
<comment type="caution">
    <text evidence="2">The sequence shown here is derived from an EMBL/GenBank/DDBJ whole genome shotgun (WGS) entry which is preliminary data.</text>
</comment>
<evidence type="ECO:0000313" key="3">
    <source>
        <dbReference type="Proteomes" id="UP000558688"/>
    </source>
</evidence>
<name>A0A8H5ELJ0_FUSOX</name>
<dbReference type="Proteomes" id="UP000558688">
    <property type="component" value="Unassembled WGS sequence"/>
</dbReference>
<dbReference type="Pfam" id="PF00922">
    <property type="entry name" value="Phosphoprotein"/>
    <property type="match status" value="1"/>
</dbReference>
<gene>
    <name evidence="2" type="ORF">FOXYS1_5934</name>
</gene>
<sequence>MIMTTPIVETTPTLGVLGAEHAEMREVSLNINVENEMDTNSDVEMEYNAGVPVQDDPRNMEDEMEDEMDTNSDTEMEDNAGVPAQDDPRGLAAATGGQSLRVAMIEMPGSESTVLQFTARCTSQSRLEIEAYIIIEGHSKRTIGQASQLLARETDAESFFTATQGNSLDVTIPIPGYQDRVLRAEARWDSRYGVEMMCEISNDAACLKF</sequence>
<dbReference type="AlphaFoldDB" id="A0A8H5ELJ0"/>
<feature type="compositionally biased region" description="Acidic residues" evidence="1">
    <location>
        <begin position="62"/>
        <end position="78"/>
    </location>
</feature>
<evidence type="ECO:0000313" key="2">
    <source>
        <dbReference type="EMBL" id="KAF5263316.1"/>
    </source>
</evidence>
<accession>A0A8H5ELJ0</accession>
<reference evidence="2" key="1">
    <citation type="submission" date="2020-02" db="EMBL/GenBank/DDBJ databases">
        <title>Identification and distribution of gene clusters putatively required for synthesis of sphingolipid metabolism inhibitors in phylogenetically diverse species of the filamentous fungus Fusarium.</title>
        <authorList>
            <person name="Kim H.-S."/>
            <person name="Busman M."/>
            <person name="Brown D.W."/>
            <person name="Divon H."/>
            <person name="Uhlig S."/>
            <person name="Proctor R.H."/>
        </authorList>
    </citation>
    <scope>NUCLEOTIDE SEQUENCE [LARGE SCALE GENOMIC DNA]</scope>
    <source>
        <strain evidence="2">NRRL 39464</strain>
    </source>
</reference>
<protein>
    <submittedName>
        <fullName evidence="2">Uncharacterized protein</fullName>
    </submittedName>
</protein>
<feature type="region of interest" description="Disordered" evidence="1">
    <location>
        <begin position="51"/>
        <end position="91"/>
    </location>
</feature>
<dbReference type="EMBL" id="JAAFOW010000931">
    <property type="protein sequence ID" value="KAF5263316.1"/>
    <property type="molecule type" value="Genomic_DNA"/>
</dbReference>